<dbReference type="InterPro" id="IPR050361">
    <property type="entry name" value="MPP/UQCRC_Complex"/>
</dbReference>
<accession>B8C5T0</accession>
<dbReference type="InterPro" id="IPR011765">
    <property type="entry name" value="Pept_M16_N"/>
</dbReference>
<dbReference type="HOGENOM" id="CLU_644807_0_0_1"/>
<reference evidence="4 5" key="1">
    <citation type="journal article" date="2004" name="Science">
        <title>The genome of the diatom Thalassiosira pseudonana: ecology, evolution, and metabolism.</title>
        <authorList>
            <person name="Armbrust E.V."/>
            <person name="Berges J.A."/>
            <person name="Bowler C."/>
            <person name="Green B.R."/>
            <person name="Martinez D."/>
            <person name="Putnam N.H."/>
            <person name="Zhou S."/>
            <person name="Allen A.E."/>
            <person name="Apt K.E."/>
            <person name="Bechner M."/>
            <person name="Brzezinski M.A."/>
            <person name="Chaal B.K."/>
            <person name="Chiovitti A."/>
            <person name="Davis A.K."/>
            <person name="Demarest M.S."/>
            <person name="Detter J.C."/>
            <person name="Glavina T."/>
            <person name="Goodstein D."/>
            <person name="Hadi M.Z."/>
            <person name="Hellsten U."/>
            <person name="Hildebrand M."/>
            <person name="Jenkins B.D."/>
            <person name="Jurka J."/>
            <person name="Kapitonov V.V."/>
            <person name="Kroger N."/>
            <person name="Lau W.W."/>
            <person name="Lane T.W."/>
            <person name="Larimer F.W."/>
            <person name="Lippmeier J.C."/>
            <person name="Lucas S."/>
            <person name="Medina M."/>
            <person name="Montsant A."/>
            <person name="Obornik M."/>
            <person name="Parker M.S."/>
            <person name="Palenik B."/>
            <person name="Pazour G.J."/>
            <person name="Richardson P.M."/>
            <person name="Rynearson T.A."/>
            <person name="Saito M.A."/>
            <person name="Schwartz D.C."/>
            <person name="Thamatrakoln K."/>
            <person name="Valentin K."/>
            <person name="Vardi A."/>
            <person name="Wilkerson F.P."/>
            <person name="Rokhsar D.S."/>
        </authorList>
    </citation>
    <scope>NUCLEOTIDE SEQUENCE [LARGE SCALE GENOMIC DNA]</scope>
    <source>
        <strain evidence="4 5">CCMP1335</strain>
    </source>
</reference>
<dbReference type="KEGG" id="tps:THAPSDRAFT_23111"/>
<evidence type="ECO:0000259" key="3">
    <source>
        <dbReference type="Pfam" id="PF00675"/>
    </source>
</evidence>
<dbReference type="InterPro" id="IPR011249">
    <property type="entry name" value="Metalloenz_LuxS/M16"/>
</dbReference>
<sequence length="426" mass="43000">MLRQTAQRITQRAGSRGFSVLTASEEFPGLAPPTPAPKSGSSSTLTTLPSGLTIVTENAALTSTVSLTFPSGGSSSELPTEAGAALANRYLSFKSASGLSSAVIVRSVEDVGGQLFARAGRRGATVGYTALRENAAFVAPLLAAECSFEKWDVVEAVKLAGEEVGSVAGDAQVSLTDQIYAAAYGAQSSLGRSYYTPGASRASIISFRERNYTLNGAVLAATGITDHEAFCRMVEEEFPSAGASSGAPPAAAAKAEYLGGEARLATSADYALVALAFEGPTSAPMMNVLKHCLNMSGGASAFASPGVMGVYGGGAPGSAAETVDALSKAVTSAPSADVVARAKAAAKAEALNALDGGSKSLADAMTASVLDSCGFSAKALGESYDAISEADVKKAYEGMMMSKLSLAAVGDITSVPYHASIASRFA</sequence>
<dbReference type="GO" id="GO:0005739">
    <property type="term" value="C:mitochondrion"/>
    <property type="evidence" value="ECO:0000318"/>
    <property type="project" value="GO_Central"/>
</dbReference>
<dbReference type="eggNOG" id="KOG2067">
    <property type="taxonomic scope" value="Eukaryota"/>
</dbReference>
<keyword evidence="5" id="KW-1185">Reference proteome</keyword>
<dbReference type="InParanoid" id="B8C5T0"/>
<dbReference type="Proteomes" id="UP000001449">
    <property type="component" value="Chromosome 6"/>
</dbReference>
<dbReference type="PANTHER" id="PTHR11851:SF49">
    <property type="entry name" value="MITOCHONDRIAL-PROCESSING PEPTIDASE SUBUNIT ALPHA"/>
    <property type="match status" value="1"/>
</dbReference>
<dbReference type="Gene3D" id="3.30.830.10">
    <property type="entry name" value="Metalloenzyme, LuxS/M16 peptidase-like"/>
    <property type="match status" value="2"/>
</dbReference>
<evidence type="ECO:0000313" key="5">
    <source>
        <dbReference type="Proteomes" id="UP000001449"/>
    </source>
</evidence>
<dbReference type="PANTHER" id="PTHR11851">
    <property type="entry name" value="METALLOPROTEASE"/>
    <property type="match status" value="1"/>
</dbReference>
<evidence type="ECO:0000256" key="2">
    <source>
        <dbReference type="SAM" id="MobiDB-lite"/>
    </source>
</evidence>
<feature type="region of interest" description="Disordered" evidence="2">
    <location>
        <begin position="26"/>
        <end position="45"/>
    </location>
</feature>
<organism evidence="4 5">
    <name type="scientific">Thalassiosira pseudonana</name>
    <name type="common">Marine diatom</name>
    <name type="synonym">Cyclotella nana</name>
    <dbReference type="NCBI Taxonomy" id="35128"/>
    <lineage>
        <taxon>Eukaryota</taxon>
        <taxon>Sar</taxon>
        <taxon>Stramenopiles</taxon>
        <taxon>Ochrophyta</taxon>
        <taxon>Bacillariophyta</taxon>
        <taxon>Coscinodiscophyceae</taxon>
        <taxon>Thalassiosirophycidae</taxon>
        <taxon>Thalassiosirales</taxon>
        <taxon>Thalassiosiraceae</taxon>
        <taxon>Thalassiosira</taxon>
    </lineage>
</organism>
<feature type="domain" description="Peptidase M16 N-terminal" evidence="3">
    <location>
        <begin position="55"/>
        <end position="194"/>
    </location>
</feature>
<dbReference type="GeneID" id="7442341"/>
<gene>
    <name evidence="4" type="ORF">THAPSDRAFT_23111</name>
</gene>
<dbReference type="EMBL" id="CM000643">
    <property type="protein sequence ID" value="EED91557.1"/>
    <property type="molecule type" value="Genomic_DNA"/>
</dbReference>
<protein>
    <recommendedName>
        <fullName evidence="3">Peptidase M16 N-terminal domain-containing protein</fullName>
    </recommendedName>
</protein>
<dbReference type="SUPFAM" id="SSF63411">
    <property type="entry name" value="LuxS/MPP-like metallohydrolase"/>
    <property type="match status" value="2"/>
</dbReference>
<dbReference type="PaxDb" id="35128-Thaps23111"/>
<reference evidence="4 5" key="2">
    <citation type="journal article" date="2008" name="Nature">
        <title>The Phaeodactylum genome reveals the evolutionary history of diatom genomes.</title>
        <authorList>
            <person name="Bowler C."/>
            <person name="Allen A.E."/>
            <person name="Badger J.H."/>
            <person name="Grimwood J."/>
            <person name="Jabbari K."/>
            <person name="Kuo A."/>
            <person name="Maheswari U."/>
            <person name="Martens C."/>
            <person name="Maumus F."/>
            <person name="Otillar R.P."/>
            <person name="Rayko E."/>
            <person name="Salamov A."/>
            <person name="Vandepoele K."/>
            <person name="Beszteri B."/>
            <person name="Gruber A."/>
            <person name="Heijde M."/>
            <person name="Katinka M."/>
            <person name="Mock T."/>
            <person name="Valentin K."/>
            <person name="Verret F."/>
            <person name="Berges J.A."/>
            <person name="Brownlee C."/>
            <person name="Cadoret J.P."/>
            <person name="Chiovitti A."/>
            <person name="Choi C.J."/>
            <person name="Coesel S."/>
            <person name="De Martino A."/>
            <person name="Detter J.C."/>
            <person name="Durkin C."/>
            <person name="Falciatore A."/>
            <person name="Fournet J."/>
            <person name="Haruta M."/>
            <person name="Huysman M.J."/>
            <person name="Jenkins B.D."/>
            <person name="Jiroutova K."/>
            <person name="Jorgensen R.E."/>
            <person name="Joubert Y."/>
            <person name="Kaplan A."/>
            <person name="Kroger N."/>
            <person name="Kroth P.G."/>
            <person name="La Roche J."/>
            <person name="Lindquist E."/>
            <person name="Lommer M."/>
            <person name="Martin-Jezequel V."/>
            <person name="Lopez P.J."/>
            <person name="Lucas S."/>
            <person name="Mangogna M."/>
            <person name="McGinnis K."/>
            <person name="Medlin L.K."/>
            <person name="Montsant A."/>
            <person name="Oudot-Le Secq M.P."/>
            <person name="Napoli C."/>
            <person name="Obornik M."/>
            <person name="Parker M.S."/>
            <person name="Petit J.L."/>
            <person name="Porcel B.M."/>
            <person name="Poulsen N."/>
            <person name="Robison M."/>
            <person name="Rychlewski L."/>
            <person name="Rynearson T.A."/>
            <person name="Schmutz J."/>
            <person name="Shapiro H."/>
            <person name="Siaut M."/>
            <person name="Stanley M."/>
            <person name="Sussman M.R."/>
            <person name="Taylor A.R."/>
            <person name="Vardi A."/>
            <person name="von Dassow P."/>
            <person name="Vyverman W."/>
            <person name="Willis A."/>
            <person name="Wyrwicz L.S."/>
            <person name="Rokhsar D.S."/>
            <person name="Weissenbach J."/>
            <person name="Armbrust E.V."/>
            <person name="Green B.R."/>
            <person name="Van de Peer Y."/>
            <person name="Grigoriev I.V."/>
        </authorList>
    </citation>
    <scope>NUCLEOTIDE SEQUENCE [LARGE SCALE GENOMIC DNA]</scope>
    <source>
        <strain evidence="4 5">CCMP1335</strain>
    </source>
</reference>
<dbReference type="RefSeq" id="XP_002291450.1">
    <property type="nucleotide sequence ID" value="XM_002291414.1"/>
</dbReference>
<dbReference type="AlphaFoldDB" id="B8C5T0"/>
<dbReference type="STRING" id="35128.B8C5T0"/>
<proteinExistence type="inferred from homology"/>
<comment type="similarity">
    <text evidence="1">Belongs to the peptidase M16 family.</text>
</comment>
<name>B8C5T0_THAPS</name>
<evidence type="ECO:0000313" key="4">
    <source>
        <dbReference type="EMBL" id="EED91557.1"/>
    </source>
</evidence>
<dbReference type="GO" id="GO:0046872">
    <property type="term" value="F:metal ion binding"/>
    <property type="evidence" value="ECO:0007669"/>
    <property type="project" value="InterPro"/>
</dbReference>
<evidence type="ECO:0000256" key="1">
    <source>
        <dbReference type="ARBA" id="ARBA00007261"/>
    </source>
</evidence>
<dbReference type="Pfam" id="PF00675">
    <property type="entry name" value="Peptidase_M16"/>
    <property type="match status" value="1"/>
</dbReference>
<dbReference type="OMA" id="CSFEKWD"/>